<dbReference type="OrthoDB" id="360689at2759"/>
<dbReference type="PANTHER" id="PTHR11560">
    <property type="entry name" value="39S RIBOSOMAL PROTEIN L10, MITOCHONDRIAL"/>
    <property type="match status" value="1"/>
</dbReference>
<accession>A0A4Y7TEE2</accession>
<gene>
    <name evidence="2" type="ORF">FA13DRAFT_1628225</name>
</gene>
<dbReference type="InterPro" id="IPR043141">
    <property type="entry name" value="Ribosomal_uL10-like_sf"/>
</dbReference>
<proteinExistence type="inferred from homology"/>
<comment type="caution">
    <text evidence="2">The sequence shown here is derived from an EMBL/GenBank/DDBJ whole genome shotgun (WGS) entry which is preliminary data.</text>
</comment>
<evidence type="ECO:0000256" key="1">
    <source>
        <dbReference type="ARBA" id="ARBA00008889"/>
    </source>
</evidence>
<comment type="similarity">
    <text evidence="1">Belongs to the universal ribosomal protein uL10 family.</text>
</comment>
<dbReference type="EMBL" id="QPFP01000015">
    <property type="protein sequence ID" value="TEB32308.1"/>
    <property type="molecule type" value="Genomic_DNA"/>
</dbReference>
<dbReference type="SUPFAM" id="SSF160369">
    <property type="entry name" value="Ribosomal protein L10-like"/>
    <property type="match status" value="1"/>
</dbReference>
<name>A0A4Y7TEE2_COPMI</name>
<dbReference type="STRING" id="71717.A0A4Y7TEE2"/>
<keyword evidence="3" id="KW-1185">Reference proteome</keyword>
<protein>
    <recommendedName>
        <fullName evidence="4">Ribosomal protein L10</fullName>
    </recommendedName>
</protein>
<organism evidence="2 3">
    <name type="scientific">Coprinellus micaceus</name>
    <name type="common">Glistening ink-cap mushroom</name>
    <name type="synonym">Coprinus micaceus</name>
    <dbReference type="NCBI Taxonomy" id="71717"/>
    <lineage>
        <taxon>Eukaryota</taxon>
        <taxon>Fungi</taxon>
        <taxon>Dikarya</taxon>
        <taxon>Basidiomycota</taxon>
        <taxon>Agaricomycotina</taxon>
        <taxon>Agaricomycetes</taxon>
        <taxon>Agaricomycetidae</taxon>
        <taxon>Agaricales</taxon>
        <taxon>Agaricineae</taxon>
        <taxon>Psathyrellaceae</taxon>
        <taxon>Coprinellus</taxon>
    </lineage>
</organism>
<dbReference type="AlphaFoldDB" id="A0A4Y7TEE2"/>
<evidence type="ECO:0000313" key="3">
    <source>
        <dbReference type="Proteomes" id="UP000298030"/>
    </source>
</evidence>
<dbReference type="InterPro" id="IPR047865">
    <property type="entry name" value="Ribosomal_uL10_bac_type"/>
</dbReference>
<evidence type="ECO:0000313" key="2">
    <source>
        <dbReference type="EMBL" id="TEB32308.1"/>
    </source>
</evidence>
<sequence length="291" mass="31199">MLRSKCPSTAQQLVASTSTRLPSSTRTYALSLDQPKYGANRAFNGAKAYQFNWYTRLLEGSRTGPVIVLHHEEFSAERLKKLRSDIIVAAQKAHKRDNPTSPVEAAPQPTLTVVRSGVFGVALRRFGDVSVGDLEKMITTTKGSFAVLTLPELNPPLLNAVLRAMDKSVPPKKPKTPEELAAIEAAKKADPDHPGRRMKRIRPVRTPGMKVMGAIVEGRVLLPKGLDEVSKLPTLDTLRAQIVGLLSAPGAQIAGILGQAAGGQLARTLEGLKKGLEEDAKPAEGEAAPPS</sequence>
<reference evidence="2 3" key="1">
    <citation type="journal article" date="2019" name="Nat. Ecol. Evol.">
        <title>Megaphylogeny resolves global patterns of mushroom evolution.</title>
        <authorList>
            <person name="Varga T."/>
            <person name="Krizsan K."/>
            <person name="Foldi C."/>
            <person name="Dima B."/>
            <person name="Sanchez-Garcia M."/>
            <person name="Sanchez-Ramirez S."/>
            <person name="Szollosi G.J."/>
            <person name="Szarkandi J.G."/>
            <person name="Papp V."/>
            <person name="Albert L."/>
            <person name="Andreopoulos W."/>
            <person name="Angelini C."/>
            <person name="Antonin V."/>
            <person name="Barry K.W."/>
            <person name="Bougher N.L."/>
            <person name="Buchanan P."/>
            <person name="Buyck B."/>
            <person name="Bense V."/>
            <person name="Catcheside P."/>
            <person name="Chovatia M."/>
            <person name="Cooper J."/>
            <person name="Damon W."/>
            <person name="Desjardin D."/>
            <person name="Finy P."/>
            <person name="Geml J."/>
            <person name="Haridas S."/>
            <person name="Hughes K."/>
            <person name="Justo A."/>
            <person name="Karasinski D."/>
            <person name="Kautmanova I."/>
            <person name="Kiss B."/>
            <person name="Kocsube S."/>
            <person name="Kotiranta H."/>
            <person name="LaButti K.M."/>
            <person name="Lechner B.E."/>
            <person name="Liimatainen K."/>
            <person name="Lipzen A."/>
            <person name="Lukacs Z."/>
            <person name="Mihaltcheva S."/>
            <person name="Morgado L.N."/>
            <person name="Niskanen T."/>
            <person name="Noordeloos M.E."/>
            <person name="Ohm R.A."/>
            <person name="Ortiz-Santana B."/>
            <person name="Ovrebo C."/>
            <person name="Racz N."/>
            <person name="Riley R."/>
            <person name="Savchenko A."/>
            <person name="Shiryaev A."/>
            <person name="Soop K."/>
            <person name="Spirin V."/>
            <person name="Szebenyi C."/>
            <person name="Tomsovsky M."/>
            <person name="Tulloss R.E."/>
            <person name="Uehling J."/>
            <person name="Grigoriev I.V."/>
            <person name="Vagvolgyi C."/>
            <person name="Papp T."/>
            <person name="Martin F.M."/>
            <person name="Miettinen O."/>
            <person name="Hibbett D.S."/>
            <person name="Nagy L.G."/>
        </authorList>
    </citation>
    <scope>NUCLEOTIDE SEQUENCE [LARGE SCALE GENOMIC DNA]</scope>
    <source>
        <strain evidence="2 3">FP101781</strain>
    </source>
</reference>
<evidence type="ECO:0008006" key="4">
    <source>
        <dbReference type="Google" id="ProtNLM"/>
    </source>
</evidence>
<dbReference type="Proteomes" id="UP000298030">
    <property type="component" value="Unassembled WGS sequence"/>
</dbReference>